<dbReference type="SUPFAM" id="SSF56672">
    <property type="entry name" value="DNA/RNA polymerases"/>
    <property type="match status" value="1"/>
</dbReference>
<feature type="compositionally biased region" description="Polar residues" evidence="1">
    <location>
        <begin position="101"/>
        <end position="111"/>
    </location>
</feature>
<reference evidence="3" key="1">
    <citation type="submission" date="2023-03" db="EMBL/GenBank/DDBJ databases">
        <title>Chromosome-scale reference genome and RAD-based genetic map of yellow starthistle (Centaurea solstitialis) reveal putative structural variation and QTLs associated with invader traits.</title>
        <authorList>
            <person name="Reatini B."/>
            <person name="Cang F.A."/>
            <person name="Jiang Q."/>
            <person name="Mckibben M.T.W."/>
            <person name="Barker M.S."/>
            <person name="Rieseberg L.H."/>
            <person name="Dlugosch K.M."/>
        </authorList>
    </citation>
    <scope>NUCLEOTIDE SEQUENCE</scope>
    <source>
        <strain evidence="3">CAN-66</strain>
        <tissue evidence="3">Leaf</tissue>
    </source>
</reference>
<comment type="caution">
    <text evidence="3">The sequence shown here is derived from an EMBL/GenBank/DDBJ whole genome shotgun (WGS) entry which is preliminary data.</text>
</comment>
<dbReference type="InterPro" id="IPR043502">
    <property type="entry name" value="DNA/RNA_pol_sf"/>
</dbReference>
<feature type="compositionally biased region" description="Polar residues" evidence="1">
    <location>
        <begin position="64"/>
        <end position="78"/>
    </location>
</feature>
<gene>
    <name evidence="3" type="ORF">OSB04_024151</name>
</gene>
<evidence type="ECO:0000259" key="2">
    <source>
        <dbReference type="Pfam" id="PF07727"/>
    </source>
</evidence>
<evidence type="ECO:0000256" key="1">
    <source>
        <dbReference type="SAM" id="MobiDB-lite"/>
    </source>
</evidence>
<feature type="compositionally biased region" description="Gly residues" evidence="1">
    <location>
        <begin position="83"/>
        <end position="93"/>
    </location>
</feature>
<accession>A0AA38WBS8</accession>
<dbReference type="AlphaFoldDB" id="A0AA38WBS8"/>
<feature type="domain" description="Reverse transcriptase Ty1/copia-type" evidence="2">
    <location>
        <begin position="148"/>
        <end position="304"/>
    </location>
</feature>
<sequence length="305" mass="34375">MSASMIATRVLHGHLASKSNTEFLGGPIKDCYGGTRKANEVVAIAASTNNTAFATALTASSPYLHQSSDNGTHYNHQPSGSPRGRGYGRGGGRGRCRTSGEQGRNSNTLQPTYGRGAPTYQSWESTRSPWATLITINGHICLAHTRPTRLVCEGRSQKEGIDCGETFSPIVKPATIRTIVSITLSNAWEVHQLDVKFAFLHAYFHETVYMHQPPNFRDQHFPNHVCLLKTSLYSLKHTPRAWYQHFEDYVFTLVFKHNKYDYPWFVYKNGKQMAFLLLYVDDILLITSSQTLRQDFMFLLAKDFS</sequence>
<name>A0AA38WBS8_9ASTR</name>
<evidence type="ECO:0000313" key="4">
    <source>
        <dbReference type="Proteomes" id="UP001172457"/>
    </source>
</evidence>
<evidence type="ECO:0000313" key="3">
    <source>
        <dbReference type="EMBL" id="KAJ9544444.1"/>
    </source>
</evidence>
<dbReference type="EMBL" id="JARYMX010000006">
    <property type="protein sequence ID" value="KAJ9544444.1"/>
    <property type="molecule type" value="Genomic_DNA"/>
</dbReference>
<keyword evidence="4" id="KW-1185">Reference proteome</keyword>
<dbReference type="Proteomes" id="UP001172457">
    <property type="component" value="Chromosome 6"/>
</dbReference>
<feature type="region of interest" description="Disordered" evidence="1">
    <location>
        <begin position="64"/>
        <end position="116"/>
    </location>
</feature>
<dbReference type="InterPro" id="IPR013103">
    <property type="entry name" value="RVT_2"/>
</dbReference>
<proteinExistence type="predicted"/>
<protein>
    <recommendedName>
        <fullName evidence="2">Reverse transcriptase Ty1/copia-type domain-containing protein</fullName>
    </recommendedName>
</protein>
<dbReference type="Pfam" id="PF07727">
    <property type="entry name" value="RVT_2"/>
    <property type="match status" value="1"/>
</dbReference>
<organism evidence="3 4">
    <name type="scientific">Centaurea solstitialis</name>
    <name type="common">yellow star-thistle</name>
    <dbReference type="NCBI Taxonomy" id="347529"/>
    <lineage>
        <taxon>Eukaryota</taxon>
        <taxon>Viridiplantae</taxon>
        <taxon>Streptophyta</taxon>
        <taxon>Embryophyta</taxon>
        <taxon>Tracheophyta</taxon>
        <taxon>Spermatophyta</taxon>
        <taxon>Magnoliopsida</taxon>
        <taxon>eudicotyledons</taxon>
        <taxon>Gunneridae</taxon>
        <taxon>Pentapetalae</taxon>
        <taxon>asterids</taxon>
        <taxon>campanulids</taxon>
        <taxon>Asterales</taxon>
        <taxon>Asteraceae</taxon>
        <taxon>Carduoideae</taxon>
        <taxon>Cardueae</taxon>
        <taxon>Centaureinae</taxon>
        <taxon>Centaurea</taxon>
    </lineage>
</organism>